<sequence>MSVDLKHSLRKLEFPTCVREALNQLEGLCASQSVGRVNIKQADLAMEIIAEFVFCETDRGRAKKQKLTCIQQLQLLEVLSDYFSYLSNGHESARNTVFMLLFPTTHLERAGILVKFVSMAIAIKNHQVLASTGIVMQQVGCGSKFSADLAEGLVEDYFILLPKVQAMLDDLPVTAPLFTANLLTALTELYGSIDKSAVPENLVALITKWLTEHPSLCYTAIITNLQPALPLGGIPMPALTPYVGLLKWCICCPLNNNTSSLYSQLHLALLQSLEESFHSKLIPQPRNIIPVQILSSFIPILVNKVKQLSKQHPNDSEVEKNIQLSLDRLAQAIQVALATESLFGNKEDLLNRLEVLAKRNRLLEIVLKTHQTKSFTIETPFVYV</sequence>
<dbReference type="PANTHER" id="PTHR14540:SF2">
    <property type="entry name" value="INTEGRATOR COMPLEX SUBUNIT 15"/>
    <property type="match status" value="1"/>
</dbReference>
<dbReference type="Pfam" id="PF14964">
    <property type="entry name" value="INTS15"/>
    <property type="match status" value="1"/>
</dbReference>
<protein>
    <submittedName>
        <fullName evidence="1">Uncharacterized protein</fullName>
    </submittedName>
</protein>
<dbReference type="EMBL" id="OU963862">
    <property type="protein sequence ID" value="CAH0381144.1"/>
    <property type="molecule type" value="Genomic_DNA"/>
</dbReference>
<reference evidence="1" key="1">
    <citation type="submission" date="2021-12" db="EMBL/GenBank/DDBJ databases">
        <authorList>
            <person name="King R."/>
        </authorList>
    </citation>
    <scope>NUCLEOTIDE SEQUENCE</scope>
</reference>
<gene>
    <name evidence="1" type="ORF">BEMITA_LOCUS822</name>
</gene>
<evidence type="ECO:0000313" key="1">
    <source>
        <dbReference type="EMBL" id="CAH0381144.1"/>
    </source>
</evidence>
<name>A0A9N9ZZN9_BEMTA</name>
<dbReference type="PANTHER" id="PTHR14540">
    <property type="entry name" value="INTEGRATOR COMPLEX SUBUNIT 15"/>
    <property type="match status" value="1"/>
</dbReference>
<proteinExistence type="predicted"/>
<organism evidence="1 2">
    <name type="scientific">Bemisia tabaci</name>
    <name type="common">Sweetpotato whitefly</name>
    <name type="synonym">Aleurodes tabaci</name>
    <dbReference type="NCBI Taxonomy" id="7038"/>
    <lineage>
        <taxon>Eukaryota</taxon>
        <taxon>Metazoa</taxon>
        <taxon>Ecdysozoa</taxon>
        <taxon>Arthropoda</taxon>
        <taxon>Hexapoda</taxon>
        <taxon>Insecta</taxon>
        <taxon>Pterygota</taxon>
        <taxon>Neoptera</taxon>
        <taxon>Paraneoptera</taxon>
        <taxon>Hemiptera</taxon>
        <taxon>Sternorrhyncha</taxon>
        <taxon>Aleyrodoidea</taxon>
        <taxon>Aleyrodidae</taxon>
        <taxon>Aleyrodinae</taxon>
        <taxon>Bemisia</taxon>
    </lineage>
</organism>
<dbReference type="Proteomes" id="UP001152759">
    <property type="component" value="Chromosome 1"/>
</dbReference>
<dbReference type="InterPro" id="IPR027844">
    <property type="entry name" value="INTS15"/>
</dbReference>
<accession>A0A9N9ZZN9</accession>
<keyword evidence="2" id="KW-1185">Reference proteome</keyword>
<evidence type="ECO:0000313" key="2">
    <source>
        <dbReference type="Proteomes" id="UP001152759"/>
    </source>
</evidence>
<dbReference type="KEGG" id="btab:109041115"/>
<dbReference type="AlphaFoldDB" id="A0A9N9ZZN9"/>